<reference evidence="2 3" key="1">
    <citation type="journal article" date="2024" name="G3 (Bethesda)">
        <title>Genome assembly of Hibiscus sabdariffa L. provides insights into metabolisms of medicinal natural products.</title>
        <authorList>
            <person name="Kim T."/>
        </authorList>
    </citation>
    <scope>NUCLEOTIDE SEQUENCE [LARGE SCALE GENOMIC DNA]</scope>
    <source>
        <strain evidence="2">TK-2024</strain>
        <tissue evidence="2">Old leaves</tissue>
    </source>
</reference>
<sequence length="223" mass="23064">MEGREEAAGTKFGDGGVNTAGFVCTCAGHSSAEGKVVQGSEYAGPGGGASHALKQTSDSQADELELIDEIAKLRHVLAANEAVSQNGDKHQGDQGVCVQEDVGVEDSAVGVGNTGDDLEDTDDGAECEQLSTCQGLDQSEEVETAEGDQVSSDGAECEQLVLEEGLSQIDIRCAGDVMTDTYQEESALEGADVVSSARQIDLADSAECVGVQEEQHMDLGVFT</sequence>
<evidence type="ECO:0000256" key="1">
    <source>
        <dbReference type="SAM" id="MobiDB-lite"/>
    </source>
</evidence>
<gene>
    <name evidence="2" type="ORF">V6N12_033629</name>
</gene>
<name>A0ABR2BW49_9ROSI</name>
<proteinExistence type="predicted"/>
<dbReference type="EMBL" id="JBBPBM010000079">
    <property type="protein sequence ID" value="KAK8511353.1"/>
    <property type="molecule type" value="Genomic_DNA"/>
</dbReference>
<evidence type="ECO:0000313" key="2">
    <source>
        <dbReference type="EMBL" id="KAK8511353.1"/>
    </source>
</evidence>
<accession>A0ABR2BW49</accession>
<comment type="caution">
    <text evidence="2">The sequence shown here is derived from an EMBL/GenBank/DDBJ whole genome shotgun (WGS) entry which is preliminary data.</text>
</comment>
<protein>
    <submittedName>
        <fullName evidence="2">Uncharacterized protein</fullName>
    </submittedName>
</protein>
<keyword evidence="3" id="KW-1185">Reference proteome</keyword>
<feature type="region of interest" description="Disordered" evidence="1">
    <location>
        <begin position="37"/>
        <end position="61"/>
    </location>
</feature>
<dbReference type="Proteomes" id="UP001472677">
    <property type="component" value="Unassembled WGS sequence"/>
</dbReference>
<evidence type="ECO:0000313" key="3">
    <source>
        <dbReference type="Proteomes" id="UP001472677"/>
    </source>
</evidence>
<organism evidence="2 3">
    <name type="scientific">Hibiscus sabdariffa</name>
    <name type="common">roselle</name>
    <dbReference type="NCBI Taxonomy" id="183260"/>
    <lineage>
        <taxon>Eukaryota</taxon>
        <taxon>Viridiplantae</taxon>
        <taxon>Streptophyta</taxon>
        <taxon>Embryophyta</taxon>
        <taxon>Tracheophyta</taxon>
        <taxon>Spermatophyta</taxon>
        <taxon>Magnoliopsida</taxon>
        <taxon>eudicotyledons</taxon>
        <taxon>Gunneridae</taxon>
        <taxon>Pentapetalae</taxon>
        <taxon>rosids</taxon>
        <taxon>malvids</taxon>
        <taxon>Malvales</taxon>
        <taxon>Malvaceae</taxon>
        <taxon>Malvoideae</taxon>
        <taxon>Hibiscus</taxon>
    </lineage>
</organism>